<accession>A0A8X6RGA9</accession>
<reference evidence="1" key="1">
    <citation type="submission" date="2020-08" db="EMBL/GenBank/DDBJ databases">
        <title>Multicomponent nature underlies the extraordinary mechanical properties of spider dragline silk.</title>
        <authorList>
            <person name="Kono N."/>
            <person name="Nakamura H."/>
            <person name="Mori M."/>
            <person name="Yoshida Y."/>
            <person name="Ohtoshi R."/>
            <person name="Malay A.D."/>
            <person name="Moran D.A.P."/>
            <person name="Tomita M."/>
            <person name="Numata K."/>
            <person name="Arakawa K."/>
        </authorList>
    </citation>
    <scope>NUCLEOTIDE SEQUENCE</scope>
</reference>
<name>A0A8X6RGA9_TRICX</name>
<dbReference type="AlphaFoldDB" id="A0A8X6RGA9"/>
<proteinExistence type="predicted"/>
<protein>
    <submittedName>
        <fullName evidence="1">Uncharacterized protein</fullName>
    </submittedName>
</protein>
<sequence>MLGAPVACGTRIIDAAVTAVATTLVKSYSRTYSQKTTACQLAKVPPATVVSAETAHKTFGPTVLTNTYSVCTRRVFGGIEPSGLESDALITRLSTAVYNAALQ</sequence>
<dbReference type="EMBL" id="BMAU01021067">
    <property type="protein sequence ID" value="GFX88962.1"/>
    <property type="molecule type" value="Genomic_DNA"/>
</dbReference>
<evidence type="ECO:0000313" key="2">
    <source>
        <dbReference type="Proteomes" id="UP000887159"/>
    </source>
</evidence>
<keyword evidence="2" id="KW-1185">Reference proteome</keyword>
<organism evidence="1 2">
    <name type="scientific">Trichonephila clavipes</name>
    <name type="common">Golden silk orbweaver</name>
    <name type="synonym">Nephila clavipes</name>
    <dbReference type="NCBI Taxonomy" id="2585209"/>
    <lineage>
        <taxon>Eukaryota</taxon>
        <taxon>Metazoa</taxon>
        <taxon>Ecdysozoa</taxon>
        <taxon>Arthropoda</taxon>
        <taxon>Chelicerata</taxon>
        <taxon>Arachnida</taxon>
        <taxon>Araneae</taxon>
        <taxon>Araneomorphae</taxon>
        <taxon>Entelegynae</taxon>
        <taxon>Araneoidea</taxon>
        <taxon>Nephilidae</taxon>
        <taxon>Trichonephila</taxon>
    </lineage>
</organism>
<comment type="caution">
    <text evidence="1">The sequence shown here is derived from an EMBL/GenBank/DDBJ whole genome shotgun (WGS) entry which is preliminary data.</text>
</comment>
<evidence type="ECO:0000313" key="1">
    <source>
        <dbReference type="EMBL" id="GFX88962.1"/>
    </source>
</evidence>
<dbReference type="Proteomes" id="UP000887159">
    <property type="component" value="Unassembled WGS sequence"/>
</dbReference>
<gene>
    <name evidence="1" type="ORF">TNCV_2852621</name>
</gene>